<name>A0A0D3IUB1_EMIH1</name>
<dbReference type="AlphaFoldDB" id="A0A0D3IUB1"/>
<evidence type="ECO:0000313" key="2">
    <source>
        <dbReference type="EnsemblProtists" id="EOD14846"/>
    </source>
</evidence>
<evidence type="ECO:0000313" key="3">
    <source>
        <dbReference type="Proteomes" id="UP000013827"/>
    </source>
</evidence>
<dbReference type="InterPro" id="IPR017853">
    <property type="entry name" value="GH"/>
</dbReference>
<keyword evidence="3" id="KW-1185">Reference proteome</keyword>
<dbReference type="GeneID" id="17261130"/>
<dbReference type="KEGG" id="ehx:EMIHUDRAFT_197432"/>
<accession>A0A0D3IUB1</accession>
<feature type="compositionally biased region" description="Polar residues" evidence="1">
    <location>
        <begin position="494"/>
        <end position="509"/>
    </location>
</feature>
<sequence length="509" mass="53692">MLLSALSSALAGSTPSTTWRTVRDAAGGWVLERNGSPHVLHGVCYSPSEIGSAGPTELFDSGDAKYVGSFGDVFWDAPAEAPHLSWGALWGSGTAITGGRGAGRADLQAIASYGFNSVRVYSMLSRVFAIQRGVVSPAADCTRRTHAAFLDEAARHGLSVLVGIPMPIEMWHLSNRRGAHASLVSWWESVLEETARDLGSHPATLGFVLMNELDDAFNAFPGAARRHAPSPHRRGAAAPNPSGTPETDFFYGSAVKYARLVKRAAPGKLVGWALHDIPQWLGFASRASPRSPDGASLVAGQTYLAQISGAFDYFGFNTYQTSPAGLQAVMGSAGGGVIAGGGLSYGAPAIADQIKPLLLTEIGWAHSGVTAGEEVAQRAALVLRAAYLEHSRLMLGTFYFEFCDEWWKARAQTPIEDALWIDGAGPKLPLDELVPLTDSSLSSLFQLGIGAGACIVLLVLAARACCSGGEEARAGRKPPRRMRLADDEGEGSEVASSMTYSAVSKVQDS</sequence>
<evidence type="ECO:0008006" key="4">
    <source>
        <dbReference type="Google" id="ProtNLM"/>
    </source>
</evidence>
<feature type="compositionally biased region" description="Basic residues" evidence="1">
    <location>
        <begin position="224"/>
        <end position="235"/>
    </location>
</feature>
<feature type="region of interest" description="Disordered" evidence="1">
    <location>
        <begin position="224"/>
        <end position="243"/>
    </location>
</feature>
<dbReference type="PaxDb" id="2903-EOD14846"/>
<evidence type="ECO:0000256" key="1">
    <source>
        <dbReference type="SAM" id="MobiDB-lite"/>
    </source>
</evidence>
<reference evidence="2" key="2">
    <citation type="submission" date="2024-10" db="UniProtKB">
        <authorList>
            <consortium name="EnsemblProtists"/>
        </authorList>
    </citation>
    <scope>IDENTIFICATION</scope>
</reference>
<reference evidence="3" key="1">
    <citation type="journal article" date="2013" name="Nature">
        <title>Pan genome of the phytoplankton Emiliania underpins its global distribution.</title>
        <authorList>
            <person name="Read B.A."/>
            <person name="Kegel J."/>
            <person name="Klute M.J."/>
            <person name="Kuo A."/>
            <person name="Lefebvre S.C."/>
            <person name="Maumus F."/>
            <person name="Mayer C."/>
            <person name="Miller J."/>
            <person name="Monier A."/>
            <person name="Salamov A."/>
            <person name="Young J."/>
            <person name="Aguilar M."/>
            <person name="Claverie J.M."/>
            <person name="Frickenhaus S."/>
            <person name="Gonzalez K."/>
            <person name="Herman E.K."/>
            <person name="Lin Y.C."/>
            <person name="Napier J."/>
            <person name="Ogata H."/>
            <person name="Sarno A.F."/>
            <person name="Shmutz J."/>
            <person name="Schroeder D."/>
            <person name="de Vargas C."/>
            <person name="Verret F."/>
            <person name="von Dassow P."/>
            <person name="Valentin K."/>
            <person name="Van de Peer Y."/>
            <person name="Wheeler G."/>
            <person name="Dacks J.B."/>
            <person name="Delwiche C.F."/>
            <person name="Dyhrman S.T."/>
            <person name="Glockner G."/>
            <person name="John U."/>
            <person name="Richards T."/>
            <person name="Worden A.Z."/>
            <person name="Zhang X."/>
            <person name="Grigoriev I.V."/>
            <person name="Allen A.E."/>
            <person name="Bidle K."/>
            <person name="Borodovsky M."/>
            <person name="Bowler C."/>
            <person name="Brownlee C."/>
            <person name="Cock J.M."/>
            <person name="Elias M."/>
            <person name="Gladyshev V.N."/>
            <person name="Groth M."/>
            <person name="Guda C."/>
            <person name="Hadaegh A."/>
            <person name="Iglesias-Rodriguez M.D."/>
            <person name="Jenkins J."/>
            <person name="Jones B.M."/>
            <person name="Lawson T."/>
            <person name="Leese F."/>
            <person name="Lindquist E."/>
            <person name="Lobanov A."/>
            <person name="Lomsadze A."/>
            <person name="Malik S.B."/>
            <person name="Marsh M.E."/>
            <person name="Mackinder L."/>
            <person name="Mock T."/>
            <person name="Mueller-Roeber B."/>
            <person name="Pagarete A."/>
            <person name="Parker M."/>
            <person name="Probert I."/>
            <person name="Quesneville H."/>
            <person name="Raines C."/>
            <person name="Rensing S.A."/>
            <person name="Riano-Pachon D.M."/>
            <person name="Richier S."/>
            <person name="Rokitta S."/>
            <person name="Shiraiwa Y."/>
            <person name="Soanes D.M."/>
            <person name="van der Giezen M."/>
            <person name="Wahlund T.M."/>
            <person name="Williams B."/>
            <person name="Wilson W."/>
            <person name="Wolfe G."/>
            <person name="Wurch L.L."/>
        </authorList>
    </citation>
    <scope>NUCLEOTIDE SEQUENCE</scope>
</reference>
<dbReference type="Gene3D" id="3.20.20.80">
    <property type="entry name" value="Glycosidases"/>
    <property type="match status" value="1"/>
</dbReference>
<feature type="region of interest" description="Disordered" evidence="1">
    <location>
        <begin position="470"/>
        <end position="509"/>
    </location>
</feature>
<dbReference type="Proteomes" id="UP000013827">
    <property type="component" value="Unassembled WGS sequence"/>
</dbReference>
<organism evidence="2 3">
    <name type="scientific">Emiliania huxleyi (strain CCMP1516)</name>
    <dbReference type="NCBI Taxonomy" id="280463"/>
    <lineage>
        <taxon>Eukaryota</taxon>
        <taxon>Haptista</taxon>
        <taxon>Haptophyta</taxon>
        <taxon>Prymnesiophyceae</taxon>
        <taxon>Isochrysidales</taxon>
        <taxon>Noelaerhabdaceae</taxon>
        <taxon>Emiliania</taxon>
    </lineage>
</organism>
<protein>
    <recommendedName>
        <fullName evidence="4">Glycoside hydrolase family 5 domain-containing protein</fullName>
    </recommendedName>
</protein>
<dbReference type="RefSeq" id="XP_005767275.1">
    <property type="nucleotide sequence ID" value="XM_005767218.1"/>
</dbReference>
<dbReference type="HOGENOM" id="CLU_535813_0_0_1"/>
<dbReference type="SUPFAM" id="SSF51445">
    <property type="entry name" value="(Trans)glycosidases"/>
    <property type="match status" value="1"/>
</dbReference>
<dbReference type="EnsemblProtists" id="EOD14846">
    <property type="protein sequence ID" value="EOD14846"/>
    <property type="gene ID" value="EMIHUDRAFT_197432"/>
</dbReference>
<proteinExistence type="predicted"/>